<dbReference type="NCBIfam" id="NF045758">
    <property type="entry name" value="YlxM"/>
    <property type="match status" value="1"/>
</dbReference>
<dbReference type="InterPro" id="IPR054831">
    <property type="entry name" value="UPF0122_fam_protein"/>
</dbReference>
<protein>
    <recommendedName>
        <fullName evidence="3">UPF0122 protein HMPREF0520_1071</fullName>
    </recommendedName>
</protein>
<name>C8PDA1_9LACO</name>
<dbReference type="AlphaFoldDB" id="C8PDA1"/>
<evidence type="ECO:0000313" key="5">
    <source>
        <dbReference type="Proteomes" id="UP000004115"/>
    </source>
</evidence>
<organism evidence="4 5">
    <name type="scientific">Lactobacillus iners DSM 13335</name>
    <dbReference type="NCBI Taxonomy" id="525328"/>
    <lineage>
        <taxon>Bacteria</taxon>
        <taxon>Bacillati</taxon>
        <taxon>Bacillota</taxon>
        <taxon>Bacilli</taxon>
        <taxon>Lactobacillales</taxon>
        <taxon>Lactobacillaceae</taxon>
        <taxon>Lactobacillus</taxon>
    </lineage>
</organism>
<evidence type="ECO:0000256" key="3">
    <source>
        <dbReference type="HAMAP-Rule" id="MF_00245"/>
    </source>
</evidence>
<dbReference type="Proteomes" id="UP000004115">
    <property type="component" value="Unassembled WGS sequence"/>
</dbReference>
<accession>C8PDA1</accession>
<dbReference type="InterPro" id="IPR013324">
    <property type="entry name" value="RNA_pol_sigma_r3/r4-like"/>
</dbReference>
<dbReference type="PANTHER" id="PTHR40083">
    <property type="entry name" value="UPF0122 PROTEIN CBO2450/CLC_2298"/>
    <property type="match status" value="1"/>
</dbReference>
<comment type="caution">
    <text evidence="4">The sequence shown here is derived from an EMBL/GenBank/DDBJ whole genome shotgun (WGS) entry which is preliminary data.</text>
</comment>
<dbReference type="Pfam" id="PF04297">
    <property type="entry name" value="UPF0122"/>
    <property type="match status" value="1"/>
</dbReference>
<sequence>MRKLNELQKNELYSNLYGFYGKLLTKRQQDYFEDYYYSDLSLGEIADNHGVSRQAVFDNLKRSCKLLNNFETKLRMKSDYDFFEQSLQKCIDSLNVNDYVATQSVIEVMLSRLKGE</sequence>
<dbReference type="HAMAP" id="MF_00245">
    <property type="entry name" value="UPF0122"/>
    <property type="match status" value="1"/>
</dbReference>
<dbReference type="InterPro" id="IPR007394">
    <property type="entry name" value="UPF0122"/>
</dbReference>
<dbReference type="PANTHER" id="PTHR40083:SF1">
    <property type="entry name" value="UPF0122 PROTEIN YLXM"/>
    <property type="match status" value="1"/>
</dbReference>
<dbReference type="Gene3D" id="1.10.10.10">
    <property type="entry name" value="Winged helix-like DNA-binding domain superfamily/Winged helix DNA-binding domain"/>
    <property type="match status" value="1"/>
</dbReference>
<reference evidence="4 5" key="1">
    <citation type="submission" date="2009-09" db="EMBL/GenBank/DDBJ databases">
        <authorList>
            <person name="Qin X."/>
            <person name="Bachman B."/>
            <person name="Battles P."/>
            <person name="Bell A."/>
            <person name="Bess C."/>
            <person name="Bickham C."/>
            <person name="Chaboub L."/>
            <person name="Chen D."/>
            <person name="Coyle M."/>
            <person name="Deiros D.R."/>
            <person name="Dinh H."/>
            <person name="Forbes L."/>
            <person name="Fowler G."/>
            <person name="Francisco L."/>
            <person name="Fu Q."/>
            <person name="Gubbala S."/>
            <person name="Hale W."/>
            <person name="Han Y."/>
            <person name="Hemphill L."/>
            <person name="Highlander S.K."/>
            <person name="Hirani K."/>
            <person name="Hogues M."/>
            <person name="Jackson L."/>
            <person name="Jakkamsetti A."/>
            <person name="Javaid M."/>
            <person name="Jiang H."/>
            <person name="Korchina V."/>
            <person name="Kovar C."/>
            <person name="Lara F."/>
            <person name="Lee S."/>
            <person name="Mata R."/>
            <person name="Mathew T."/>
            <person name="Moen C."/>
            <person name="Morales K."/>
            <person name="Munidasa M."/>
            <person name="Nazareth L."/>
            <person name="Ngo R."/>
            <person name="Nguyen L."/>
            <person name="Okwuonu G."/>
            <person name="Ongeri F."/>
            <person name="Patil S."/>
            <person name="Petrosino J."/>
            <person name="Pham C."/>
            <person name="Pham P."/>
            <person name="Pu L.-L."/>
            <person name="Puazo M."/>
            <person name="Raj R."/>
            <person name="Reid J."/>
            <person name="Rouhana J."/>
            <person name="Saada N."/>
            <person name="Shang Y."/>
            <person name="Simmons D."/>
            <person name="Thornton R."/>
            <person name="Warren J."/>
            <person name="Weissenberger G."/>
            <person name="Zhang J."/>
            <person name="Zhang L."/>
            <person name="Zhou C."/>
            <person name="Zhu D."/>
            <person name="Muzny D."/>
            <person name="Worley K."/>
            <person name="Gibbs R."/>
        </authorList>
    </citation>
    <scope>NUCLEOTIDE SEQUENCE [LARGE SCALE GENOMIC DNA]</scope>
    <source>
        <strain evidence="4 5">DSM 13335</strain>
    </source>
</reference>
<dbReference type="HOGENOM" id="CLU_129218_1_0_9"/>
<dbReference type="PATRIC" id="fig|525328.13.peg.983"/>
<evidence type="ECO:0000256" key="2">
    <source>
        <dbReference type="ARBA" id="ARBA00024764"/>
    </source>
</evidence>
<gene>
    <name evidence="4" type="primary">ylxM</name>
    <name evidence="4" type="ORF">HMPREF0520_1071</name>
</gene>
<comment type="function">
    <text evidence="2 3">Might take part in the signal recognition particle (SRP) pathway. This is inferred from the conservation of its genetic proximity to ftsY/ffh. May be a regulatory protein.</text>
</comment>
<dbReference type="SUPFAM" id="SSF88659">
    <property type="entry name" value="Sigma3 and sigma4 domains of RNA polymerase sigma factors"/>
    <property type="match status" value="1"/>
</dbReference>
<proteinExistence type="inferred from homology"/>
<evidence type="ECO:0000256" key="1">
    <source>
        <dbReference type="ARBA" id="ARBA00008720"/>
    </source>
</evidence>
<dbReference type="InterPro" id="IPR036388">
    <property type="entry name" value="WH-like_DNA-bd_sf"/>
</dbReference>
<dbReference type="EMBL" id="ACLN01000015">
    <property type="protein sequence ID" value="EEW51574.1"/>
    <property type="molecule type" value="Genomic_DNA"/>
</dbReference>
<evidence type="ECO:0000313" key="4">
    <source>
        <dbReference type="EMBL" id="EEW51574.1"/>
    </source>
</evidence>
<keyword evidence="5" id="KW-1185">Reference proteome</keyword>
<comment type="similarity">
    <text evidence="1 3">Belongs to the UPF0122 family.</text>
</comment>